<feature type="non-terminal residue" evidence="1">
    <location>
        <position position="1"/>
    </location>
</feature>
<comment type="caution">
    <text evidence="1">The sequence shown here is derived from an EMBL/GenBank/DDBJ whole genome shotgun (WGS) entry which is preliminary data.</text>
</comment>
<keyword evidence="2" id="KW-1185">Reference proteome</keyword>
<protein>
    <submittedName>
        <fullName evidence="1">Uncharacterized protein</fullName>
    </submittedName>
</protein>
<dbReference type="AlphaFoldDB" id="A0A392V1Z1"/>
<name>A0A392V1Z1_9FABA</name>
<proteinExistence type="predicted"/>
<sequence>GVSRSGVCFESVATLLIWVEVRSLQRSQELEVLIRSEGVEYEAKEVARILKGL</sequence>
<reference evidence="1 2" key="1">
    <citation type="journal article" date="2018" name="Front. Plant Sci.">
        <title>Red Clover (Trifolium pratense) and Zigzag Clover (T. medium) - A Picture of Genomic Similarities and Differences.</title>
        <authorList>
            <person name="Dluhosova J."/>
            <person name="Istvanek J."/>
            <person name="Nedelnik J."/>
            <person name="Repkova J."/>
        </authorList>
    </citation>
    <scope>NUCLEOTIDE SEQUENCE [LARGE SCALE GENOMIC DNA]</scope>
    <source>
        <strain evidence="2">cv. 10/8</strain>
        <tissue evidence="1">Leaf</tissue>
    </source>
</reference>
<evidence type="ECO:0000313" key="2">
    <source>
        <dbReference type="Proteomes" id="UP000265520"/>
    </source>
</evidence>
<accession>A0A392V1Z1</accession>
<evidence type="ECO:0000313" key="1">
    <source>
        <dbReference type="EMBL" id="MCI81463.1"/>
    </source>
</evidence>
<organism evidence="1 2">
    <name type="scientific">Trifolium medium</name>
    <dbReference type="NCBI Taxonomy" id="97028"/>
    <lineage>
        <taxon>Eukaryota</taxon>
        <taxon>Viridiplantae</taxon>
        <taxon>Streptophyta</taxon>
        <taxon>Embryophyta</taxon>
        <taxon>Tracheophyta</taxon>
        <taxon>Spermatophyta</taxon>
        <taxon>Magnoliopsida</taxon>
        <taxon>eudicotyledons</taxon>
        <taxon>Gunneridae</taxon>
        <taxon>Pentapetalae</taxon>
        <taxon>rosids</taxon>
        <taxon>fabids</taxon>
        <taxon>Fabales</taxon>
        <taxon>Fabaceae</taxon>
        <taxon>Papilionoideae</taxon>
        <taxon>50 kb inversion clade</taxon>
        <taxon>NPAAA clade</taxon>
        <taxon>Hologalegina</taxon>
        <taxon>IRL clade</taxon>
        <taxon>Trifolieae</taxon>
        <taxon>Trifolium</taxon>
    </lineage>
</organism>
<dbReference type="EMBL" id="LXQA011019668">
    <property type="protein sequence ID" value="MCI81463.1"/>
    <property type="molecule type" value="Genomic_DNA"/>
</dbReference>
<dbReference type="Proteomes" id="UP000265520">
    <property type="component" value="Unassembled WGS sequence"/>
</dbReference>